<evidence type="ECO:0000313" key="14">
    <source>
        <dbReference type="Proteomes" id="UP000515125"/>
    </source>
</evidence>
<dbReference type="InterPro" id="IPR000192">
    <property type="entry name" value="Aminotrans_V_dom"/>
</dbReference>
<dbReference type="InterPro" id="IPR015424">
    <property type="entry name" value="PyrdxlP-dep_Trfase"/>
</dbReference>
<gene>
    <name evidence="15" type="primary">LOC34621382</name>
</gene>
<dbReference type="Gene3D" id="3.90.1150.10">
    <property type="entry name" value="Aspartate Aminotransferase, domain 1"/>
    <property type="match status" value="1"/>
</dbReference>
<dbReference type="InterPro" id="IPR020578">
    <property type="entry name" value="Aminotrans_V_PyrdxlP_BS"/>
</dbReference>
<evidence type="ECO:0000256" key="3">
    <source>
        <dbReference type="ARBA" id="ARBA00006904"/>
    </source>
</evidence>
<feature type="domain" description="Aminotransferase class V" evidence="13">
    <location>
        <begin position="9"/>
        <end position="225"/>
    </location>
</feature>
<dbReference type="Gene3D" id="3.40.640.10">
    <property type="entry name" value="Type I PLP-dependent aspartate aminotransferase-like (Major domain)"/>
    <property type="match status" value="1"/>
</dbReference>
<evidence type="ECO:0000256" key="7">
    <source>
        <dbReference type="ARBA" id="ARBA00022679"/>
    </source>
</evidence>
<reference evidence="15" key="1">
    <citation type="submission" date="2025-08" db="UniProtKB">
        <authorList>
            <consortium name="RefSeq"/>
        </authorList>
    </citation>
    <scope>IDENTIFICATION</scope>
</reference>
<dbReference type="PANTHER" id="PTHR43247">
    <property type="entry name" value="PHOSPHOSERINE AMINOTRANSFERASE"/>
    <property type="match status" value="1"/>
</dbReference>
<dbReference type="AlphaFoldDB" id="A0A6P6S193"/>
<comment type="cofactor">
    <cofactor evidence="1 11">
        <name>pyridoxal 5'-phosphate</name>
        <dbReference type="ChEBI" id="CHEBI:597326"/>
    </cofactor>
</comment>
<keyword evidence="8" id="KW-0663">Pyridoxal phosphate</keyword>
<keyword evidence="9" id="KW-0718">Serine biosynthesis</keyword>
<comment type="pathway">
    <text evidence="2">Amino-acid biosynthesis; L-serine biosynthesis; L-serine from 3-phospho-D-glycerate: step 2/3.</text>
</comment>
<dbReference type="EC" id="2.6.1.52" evidence="4"/>
<keyword evidence="7" id="KW-0808">Transferase</keyword>
<organism evidence="14 15">
    <name type="scientific">Cyclospora cayetanensis</name>
    <dbReference type="NCBI Taxonomy" id="88456"/>
    <lineage>
        <taxon>Eukaryota</taxon>
        <taxon>Sar</taxon>
        <taxon>Alveolata</taxon>
        <taxon>Apicomplexa</taxon>
        <taxon>Conoidasida</taxon>
        <taxon>Coccidia</taxon>
        <taxon>Eucoccidiorida</taxon>
        <taxon>Eimeriorina</taxon>
        <taxon>Eimeriidae</taxon>
        <taxon>Cyclospora</taxon>
    </lineage>
</organism>
<dbReference type="InterPro" id="IPR022278">
    <property type="entry name" value="Pser_aminoTfrase"/>
</dbReference>
<dbReference type="GO" id="GO:0005737">
    <property type="term" value="C:cytoplasm"/>
    <property type="evidence" value="ECO:0007669"/>
    <property type="project" value="TreeGrafter"/>
</dbReference>
<dbReference type="GO" id="GO:0006564">
    <property type="term" value="P:L-serine biosynthetic process"/>
    <property type="evidence" value="ECO:0007669"/>
    <property type="project" value="UniProtKB-KW"/>
</dbReference>
<keyword evidence="5 15" id="KW-0032">Aminotransferase</keyword>
<sequence>MPGGKRLINFSAGPCQLPIEVLEDVQKEIADYNGWGISVLEMSHRGSHFKKVLTEATETALKFLEVPQTHSLLFMSGGATGQFAAQALNFINAEHPVADYAVTGYWSKYAMVEGSMFGKTRAVTNAADMGFLEIDPIDSWDLSNKPAYIHYCDNETIEGMEFPSPPPLKLHRPECLVIADMASNLGTKPVEWGNIDLAYAGAQKNIGVAGVTVVVLNRAPQSFNPIKRVCCSLTHSCDAAGCSRPHGDAMPLSAELQENTGCKSDAVYGQCDHSEGFFVAPVKPTFRSRVTVRFAIAANETAVQQEIQDRRKQDASEAPLDGSGAYTPEYTKQDHLAIEEARAKDNQLTKQFLEIAEKHDMICLEFQEQYSVV</sequence>
<dbReference type="Pfam" id="PF00266">
    <property type="entry name" value="Aminotran_5"/>
    <property type="match status" value="1"/>
</dbReference>
<evidence type="ECO:0000256" key="10">
    <source>
        <dbReference type="ARBA" id="ARBA00049007"/>
    </source>
</evidence>
<dbReference type="UniPathway" id="UPA00135">
    <property type="reaction ID" value="UER00197"/>
</dbReference>
<dbReference type="OrthoDB" id="1703350at2759"/>
<keyword evidence="6" id="KW-0028">Amino-acid biosynthesis</keyword>
<evidence type="ECO:0000256" key="8">
    <source>
        <dbReference type="ARBA" id="ARBA00022898"/>
    </source>
</evidence>
<dbReference type="InterPro" id="IPR015422">
    <property type="entry name" value="PyrdxlP-dep_Trfase_small"/>
</dbReference>
<dbReference type="HAMAP" id="MF_00160">
    <property type="entry name" value="SerC_aminotrans_5"/>
    <property type="match status" value="1"/>
</dbReference>
<dbReference type="SUPFAM" id="SSF53383">
    <property type="entry name" value="PLP-dependent transferases"/>
    <property type="match status" value="1"/>
</dbReference>
<evidence type="ECO:0000313" key="15">
    <source>
        <dbReference type="RefSeq" id="XP_026193090.1"/>
    </source>
</evidence>
<name>A0A6P6S193_9EIME</name>
<keyword evidence="14" id="KW-1185">Reference proteome</keyword>
<accession>A0A6P6S193</accession>
<comment type="similarity">
    <text evidence="3">Belongs to the class-V pyridoxal-phosphate-dependent aminotransferase family. SerC subfamily.</text>
</comment>
<evidence type="ECO:0000256" key="9">
    <source>
        <dbReference type="ARBA" id="ARBA00023299"/>
    </source>
</evidence>
<evidence type="ECO:0000256" key="1">
    <source>
        <dbReference type="ARBA" id="ARBA00001933"/>
    </source>
</evidence>
<dbReference type="Proteomes" id="UP000515125">
    <property type="component" value="Unplaced"/>
</dbReference>
<feature type="region of interest" description="Disordered" evidence="12">
    <location>
        <begin position="305"/>
        <end position="328"/>
    </location>
</feature>
<dbReference type="InterPro" id="IPR015421">
    <property type="entry name" value="PyrdxlP-dep_Trfase_major"/>
</dbReference>
<dbReference type="RefSeq" id="XP_026193090.1">
    <property type="nucleotide sequence ID" value="XM_026337305.1"/>
</dbReference>
<evidence type="ECO:0000256" key="4">
    <source>
        <dbReference type="ARBA" id="ARBA00013030"/>
    </source>
</evidence>
<dbReference type="PANTHER" id="PTHR43247:SF1">
    <property type="entry name" value="PHOSPHOSERINE AMINOTRANSFERASE"/>
    <property type="match status" value="1"/>
</dbReference>
<evidence type="ECO:0000256" key="6">
    <source>
        <dbReference type="ARBA" id="ARBA00022605"/>
    </source>
</evidence>
<dbReference type="GO" id="GO:0004648">
    <property type="term" value="F:O-phospho-L-serine:2-oxoglutarate aminotransferase activity"/>
    <property type="evidence" value="ECO:0007669"/>
    <property type="project" value="UniProtKB-EC"/>
</dbReference>
<evidence type="ECO:0000256" key="11">
    <source>
        <dbReference type="RuleBase" id="RU004504"/>
    </source>
</evidence>
<evidence type="ECO:0000256" key="2">
    <source>
        <dbReference type="ARBA" id="ARBA00005099"/>
    </source>
</evidence>
<proteinExistence type="inferred from homology"/>
<dbReference type="GeneID" id="34621382"/>
<evidence type="ECO:0000256" key="12">
    <source>
        <dbReference type="SAM" id="MobiDB-lite"/>
    </source>
</evidence>
<dbReference type="PROSITE" id="PS00595">
    <property type="entry name" value="AA_TRANSFER_CLASS_5"/>
    <property type="match status" value="1"/>
</dbReference>
<evidence type="ECO:0000256" key="5">
    <source>
        <dbReference type="ARBA" id="ARBA00022576"/>
    </source>
</evidence>
<evidence type="ECO:0000259" key="13">
    <source>
        <dbReference type="Pfam" id="PF00266"/>
    </source>
</evidence>
<comment type="catalytic activity">
    <reaction evidence="10">
        <text>O-phospho-L-serine + 2-oxoglutarate = 3-phosphooxypyruvate + L-glutamate</text>
        <dbReference type="Rhea" id="RHEA:14329"/>
        <dbReference type="ChEBI" id="CHEBI:16810"/>
        <dbReference type="ChEBI" id="CHEBI:18110"/>
        <dbReference type="ChEBI" id="CHEBI:29985"/>
        <dbReference type="ChEBI" id="CHEBI:57524"/>
        <dbReference type="EC" id="2.6.1.52"/>
    </reaction>
</comment>
<protein>
    <recommendedName>
        <fullName evidence="4">phosphoserine transaminase</fullName>
        <ecNumber evidence="4">2.6.1.52</ecNumber>
    </recommendedName>
</protein>
<dbReference type="GO" id="GO:0030170">
    <property type="term" value="F:pyridoxal phosphate binding"/>
    <property type="evidence" value="ECO:0007669"/>
    <property type="project" value="TreeGrafter"/>
</dbReference>